<dbReference type="PANTHER" id="PTHR43691:SF11">
    <property type="entry name" value="FI09636P-RELATED"/>
    <property type="match status" value="1"/>
</dbReference>
<dbReference type="InterPro" id="IPR000845">
    <property type="entry name" value="Nucleoside_phosphorylase_d"/>
</dbReference>
<proteinExistence type="predicted"/>
<evidence type="ECO:0000313" key="5">
    <source>
        <dbReference type="EMBL" id="MCF2652394.1"/>
    </source>
</evidence>
<dbReference type="RefSeq" id="WP_235323450.1">
    <property type="nucleotide sequence ID" value="NZ_JAFBIT010000002.1"/>
</dbReference>
<gene>
    <name evidence="5" type="ORF">JQM67_07250</name>
</gene>
<organism evidence="5 6">
    <name type="scientific">Anaeromassilibacillus senegalensis</name>
    <dbReference type="NCBI Taxonomy" id="1673717"/>
    <lineage>
        <taxon>Bacteria</taxon>
        <taxon>Bacillati</taxon>
        <taxon>Bacillota</taxon>
        <taxon>Clostridia</taxon>
        <taxon>Eubacteriales</taxon>
        <taxon>Acutalibacteraceae</taxon>
        <taxon>Anaeromassilibacillus</taxon>
    </lineage>
</organism>
<reference evidence="5 6" key="1">
    <citation type="submission" date="2020-12" db="EMBL/GenBank/DDBJ databases">
        <title>Whole genome sequences of gut porcine anaerobes.</title>
        <authorList>
            <person name="Kubasova T."/>
            <person name="Jahodarova E."/>
            <person name="Rychlik I."/>
        </authorList>
    </citation>
    <scope>NUCLEOTIDE SEQUENCE [LARGE SCALE GENOMIC DNA]</scope>
    <source>
        <strain evidence="5 6">An867</strain>
    </source>
</reference>
<comment type="catalytic activity">
    <reaction evidence="3">
        <text>uridine + phosphate = alpha-D-ribose 1-phosphate + uracil</text>
        <dbReference type="Rhea" id="RHEA:24388"/>
        <dbReference type="ChEBI" id="CHEBI:16704"/>
        <dbReference type="ChEBI" id="CHEBI:17568"/>
        <dbReference type="ChEBI" id="CHEBI:43474"/>
        <dbReference type="ChEBI" id="CHEBI:57720"/>
        <dbReference type="EC" id="2.4.2.3"/>
    </reaction>
</comment>
<dbReference type="EMBL" id="JAFBIT010000002">
    <property type="protein sequence ID" value="MCF2652394.1"/>
    <property type="molecule type" value="Genomic_DNA"/>
</dbReference>
<dbReference type="PANTHER" id="PTHR43691">
    <property type="entry name" value="URIDINE PHOSPHORYLASE"/>
    <property type="match status" value="1"/>
</dbReference>
<accession>A0ABS9CMV2</accession>
<dbReference type="CDD" id="cd09007">
    <property type="entry name" value="NP-I_spr0068"/>
    <property type="match status" value="1"/>
</dbReference>
<dbReference type="Proteomes" id="UP001299220">
    <property type="component" value="Unassembled WGS sequence"/>
</dbReference>
<evidence type="ECO:0000256" key="2">
    <source>
        <dbReference type="ARBA" id="ARBA00021980"/>
    </source>
</evidence>
<evidence type="ECO:0000259" key="4">
    <source>
        <dbReference type="Pfam" id="PF01048"/>
    </source>
</evidence>
<comment type="caution">
    <text evidence="5">The sequence shown here is derived from an EMBL/GenBank/DDBJ whole genome shotgun (WGS) entry which is preliminary data.</text>
</comment>
<evidence type="ECO:0000256" key="3">
    <source>
        <dbReference type="ARBA" id="ARBA00048447"/>
    </source>
</evidence>
<dbReference type="Pfam" id="PF01048">
    <property type="entry name" value="PNP_UDP_1"/>
    <property type="match status" value="1"/>
</dbReference>
<dbReference type="Gene3D" id="3.40.50.1580">
    <property type="entry name" value="Nucleoside phosphorylase domain"/>
    <property type="match status" value="1"/>
</dbReference>
<dbReference type="InterPro" id="IPR035994">
    <property type="entry name" value="Nucleoside_phosphorylase_sf"/>
</dbReference>
<evidence type="ECO:0000256" key="1">
    <source>
        <dbReference type="ARBA" id="ARBA00011888"/>
    </source>
</evidence>
<dbReference type="EC" id="2.4.2.3" evidence="1"/>
<protein>
    <recommendedName>
        <fullName evidence="2">Uridine phosphorylase</fullName>
        <ecNumber evidence="1">2.4.2.3</ecNumber>
    </recommendedName>
</protein>
<name>A0ABS9CMV2_9FIRM</name>
<dbReference type="SUPFAM" id="SSF53167">
    <property type="entry name" value="Purine and uridine phosphorylases"/>
    <property type="match status" value="1"/>
</dbReference>
<sequence length="253" mass="28101">MLHTDFDPNRTAVINPAEIIPKLETMPENFIGVFSHRIVDEYVRRLHGVEIAHIASCMGDMPIWRCTWPDGTVFAMVCMLVGGPSAASVLEETHAMGAQKFVVFGSCGALDHDVTAGHILVPYAAVRDEGTSYHYLPPAEEIALEPRCVEAVEKAFSSLRAPFARTKTWTTDAFYRETRGKVEKRLQQGCAVVEMECASMAAVAQFRGMPFAQFLWAADSLSGETWDKRNLSALGMDDNALYMEAAVRVFRYL</sequence>
<feature type="domain" description="Nucleoside phosphorylase" evidence="4">
    <location>
        <begin position="59"/>
        <end position="225"/>
    </location>
</feature>
<evidence type="ECO:0000313" key="6">
    <source>
        <dbReference type="Proteomes" id="UP001299220"/>
    </source>
</evidence>
<keyword evidence="6" id="KW-1185">Reference proteome</keyword>